<name>A0ACC2ZZA7_9EURO</name>
<gene>
    <name evidence="1" type="ORF">H2198_007953</name>
</gene>
<dbReference type="EMBL" id="JAPDRQ010000181">
    <property type="protein sequence ID" value="KAJ9652823.1"/>
    <property type="molecule type" value="Genomic_DNA"/>
</dbReference>
<reference evidence="1" key="1">
    <citation type="submission" date="2022-10" db="EMBL/GenBank/DDBJ databases">
        <title>Culturing micro-colonial fungi from biological soil crusts in the Mojave desert and describing Neophaeococcomyces mojavensis, and introducing the new genera and species Taxawa tesnikishii.</title>
        <authorList>
            <person name="Kurbessoian T."/>
            <person name="Stajich J.E."/>
        </authorList>
    </citation>
    <scope>NUCLEOTIDE SEQUENCE</scope>
    <source>
        <strain evidence="1">JES_112</strain>
    </source>
</reference>
<accession>A0ACC2ZZA7</accession>
<comment type="caution">
    <text evidence="1">The sequence shown here is derived from an EMBL/GenBank/DDBJ whole genome shotgun (WGS) entry which is preliminary data.</text>
</comment>
<protein>
    <submittedName>
        <fullName evidence="1">Uncharacterized protein</fullName>
    </submittedName>
</protein>
<sequence>MGWTQFHSSQPHPQYPLLARTVGQNPQHEGRACCLCDQLISEDTRTLTHSWKKCNITFHENCFALYDDLQRLEHGQSHKSPCPSCQGKLEIESTVVKSHMPEDLFPRKAAQYANIALGAYVELMRQLWYESNPNGNEHEHRNDHGWDLETTSRILSNGLRNLVSQIQVSENNCVAHGLPGVRSRIPSMWFGDEEDVEKLEKELEAEEDRFAKTPLAQERTAALETGIPEGLEWQSDYLVNLFVDFFTEFDFQIELQRQQGNPMSDDLDGDEYHTSIEWAGEIHGFCAAVNFGFCFEESMMNAEEHLLESRIRERLARHLVTAHVFGQEGATEWTAKEDALDIDRRVCAFMAKMEDEYDNSMQYAED</sequence>
<keyword evidence="2" id="KW-1185">Reference proteome</keyword>
<dbReference type="Proteomes" id="UP001172386">
    <property type="component" value="Unassembled WGS sequence"/>
</dbReference>
<proteinExistence type="predicted"/>
<evidence type="ECO:0000313" key="1">
    <source>
        <dbReference type="EMBL" id="KAJ9652823.1"/>
    </source>
</evidence>
<evidence type="ECO:0000313" key="2">
    <source>
        <dbReference type="Proteomes" id="UP001172386"/>
    </source>
</evidence>
<organism evidence="1 2">
    <name type="scientific">Neophaeococcomyces mojaviensis</name>
    <dbReference type="NCBI Taxonomy" id="3383035"/>
    <lineage>
        <taxon>Eukaryota</taxon>
        <taxon>Fungi</taxon>
        <taxon>Dikarya</taxon>
        <taxon>Ascomycota</taxon>
        <taxon>Pezizomycotina</taxon>
        <taxon>Eurotiomycetes</taxon>
        <taxon>Chaetothyriomycetidae</taxon>
        <taxon>Chaetothyriales</taxon>
        <taxon>Chaetothyriales incertae sedis</taxon>
        <taxon>Neophaeococcomyces</taxon>
    </lineage>
</organism>